<evidence type="ECO:0000313" key="2">
    <source>
        <dbReference type="Proteomes" id="UP000224080"/>
    </source>
</evidence>
<reference evidence="1 2" key="1">
    <citation type="submission" date="2017-10" db="EMBL/GenBank/DDBJ databases">
        <title>Comparative genomics in systemic dimorphic fungi from Ajellomycetaceae.</title>
        <authorList>
            <person name="Munoz J.F."/>
            <person name="Mcewen J.G."/>
            <person name="Clay O.K."/>
            <person name="Cuomo C.A."/>
        </authorList>
    </citation>
    <scope>NUCLEOTIDE SEQUENCE [LARGE SCALE GENOMIC DNA]</scope>
    <source>
        <strain evidence="1 2">UAMH130</strain>
    </source>
</reference>
<organism evidence="1 2">
    <name type="scientific">Blastomyces parvus</name>
    <dbReference type="NCBI Taxonomy" id="2060905"/>
    <lineage>
        <taxon>Eukaryota</taxon>
        <taxon>Fungi</taxon>
        <taxon>Dikarya</taxon>
        <taxon>Ascomycota</taxon>
        <taxon>Pezizomycotina</taxon>
        <taxon>Eurotiomycetes</taxon>
        <taxon>Eurotiomycetidae</taxon>
        <taxon>Onygenales</taxon>
        <taxon>Ajellomycetaceae</taxon>
        <taxon>Blastomyces</taxon>
    </lineage>
</organism>
<name>A0A2B7WJE0_9EURO</name>
<protein>
    <recommendedName>
        <fullName evidence="3">Alginate lyase domain-containing protein</fullName>
    </recommendedName>
</protein>
<dbReference type="AlphaFoldDB" id="A0A2B7WJE0"/>
<evidence type="ECO:0008006" key="3">
    <source>
        <dbReference type="Google" id="ProtNLM"/>
    </source>
</evidence>
<dbReference type="EMBL" id="PDNC01000168">
    <property type="protein sequence ID" value="PGG96649.1"/>
    <property type="molecule type" value="Genomic_DNA"/>
</dbReference>
<accession>A0A2B7WJE0</accession>
<comment type="caution">
    <text evidence="1">The sequence shown here is derived from an EMBL/GenBank/DDBJ whole genome shotgun (WGS) entry which is preliminary data.</text>
</comment>
<dbReference type="Proteomes" id="UP000224080">
    <property type="component" value="Unassembled WGS sequence"/>
</dbReference>
<proteinExistence type="predicted"/>
<dbReference type="STRING" id="2060905.A0A2B7WJE0"/>
<sequence>MSLLQKFQESMESVYGQFSTVPDATKWEPPPKSGGHRGRYLWTDAFGVLNFLTLHKELSLRGDNKTAADNSLIFAQRLITTVHNVLGYTRDGLSRLPGATHEEPLKGGLRIGKQDETGPDGDGQYFHYLTMWMFTLNRMSLATGDPSYNRQAVSLAKAVHPHFFLNRTSDRPHMVWKVAMDLSRPLVASEGNLDPIDGYVVFRLLQASAMKYGDGEILKEEIVDYKKVMARKGDHFVTRDPLDLGMTLWTAHWFAGREAWADHLAERYRLFDDNHFLETNLQYRLAFREFGTCLGIGCLTDVEANDNAGGFRNRSEEIITQWEKYISSYLTPDDLKPITRVMYSTALIPGAFKSRYLGDEPIDQV</sequence>
<dbReference type="OrthoDB" id="302966at2759"/>
<gene>
    <name evidence="1" type="ORF">GX51_07728</name>
</gene>
<evidence type="ECO:0000313" key="1">
    <source>
        <dbReference type="EMBL" id="PGG96649.1"/>
    </source>
</evidence>
<keyword evidence="2" id="KW-1185">Reference proteome</keyword>